<evidence type="ECO:0000256" key="7">
    <source>
        <dbReference type="ARBA" id="ARBA00023141"/>
    </source>
</evidence>
<keyword evidence="6" id="KW-0663">Pyridoxal phosphate</keyword>
<evidence type="ECO:0000256" key="5">
    <source>
        <dbReference type="ARBA" id="ARBA00022822"/>
    </source>
</evidence>
<keyword evidence="7" id="KW-0057">Aromatic amino acid biosynthesis</keyword>
<evidence type="ECO:0000256" key="1">
    <source>
        <dbReference type="ARBA" id="ARBA00001933"/>
    </source>
</evidence>
<dbReference type="PANTHER" id="PTHR48077">
    <property type="entry name" value="TRYPTOPHAN SYNTHASE-RELATED"/>
    <property type="match status" value="1"/>
</dbReference>
<proteinExistence type="predicted"/>
<sequence>MTHVQALCEVCEIEPIITGRFGGFGGRYAPESQIEFLQGLTALFHETLCDSGFWKEYWTLFPHEPSPLNRAPRLTRLADGGQIWLKREDLSGHASNSRYHIVGQILLARRMNKTEIIMACGSTKHGVECASLCASLGMACSIFVGMKDAVEQPTNIQKIINMGSSVIEVDHGGMSLREAMGEAQRAATSRFRTAFYVSISAVGPHPYPLIVRTFQSITGSKAIHQMTENCGKLPDVVVAPVGSNGTTEGFFYPFLGFPSVRLLAVEAFGSAALCHGSQGVYSGTLTNIMQNDDGQILHAHSLSPDMNLPAVGPELAHWAQSDRIECSSATTEEAVDGLKILKDTEGFDTGLDTAHAIQKVVDIARELDNDQVVLLHVSSAENAF</sequence>
<dbReference type="GO" id="GO:0005737">
    <property type="term" value="C:cytoplasm"/>
    <property type="evidence" value="ECO:0007669"/>
    <property type="project" value="TreeGrafter"/>
</dbReference>
<comment type="caution">
    <text evidence="11">The sequence shown here is derived from an EMBL/GenBank/DDBJ whole genome shotgun (WGS) entry which is preliminary data.</text>
</comment>
<keyword evidence="4" id="KW-0028">Amino-acid biosynthesis</keyword>
<evidence type="ECO:0000259" key="10">
    <source>
        <dbReference type="Pfam" id="PF00291"/>
    </source>
</evidence>
<dbReference type="GO" id="GO:0004834">
    <property type="term" value="F:tryptophan synthase activity"/>
    <property type="evidence" value="ECO:0007669"/>
    <property type="project" value="UniProtKB-EC"/>
</dbReference>
<evidence type="ECO:0000256" key="4">
    <source>
        <dbReference type="ARBA" id="ARBA00022605"/>
    </source>
</evidence>
<name>A0A9W9LGZ9_9EURO</name>
<evidence type="ECO:0000256" key="9">
    <source>
        <dbReference type="ARBA" id="ARBA00049047"/>
    </source>
</evidence>
<keyword evidence="12" id="KW-1185">Reference proteome</keyword>
<evidence type="ECO:0000256" key="3">
    <source>
        <dbReference type="ARBA" id="ARBA00012043"/>
    </source>
</evidence>
<dbReference type="EMBL" id="JAPQKO010000006">
    <property type="protein sequence ID" value="KAJ5155698.1"/>
    <property type="molecule type" value="Genomic_DNA"/>
</dbReference>
<dbReference type="Pfam" id="PF00291">
    <property type="entry name" value="PALP"/>
    <property type="match status" value="1"/>
</dbReference>
<keyword evidence="8" id="KW-0456">Lyase</keyword>
<dbReference type="PANTHER" id="PTHR48077:SF2">
    <property type="entry name" value="TRYPTOPHAN SYNTHASE"/>
    <property type="match status" value="1"/>
</dbReference>
<accession>A0A9W9LGZ9</accession>
<reference evidence="11" key="2">
    <citation type="journal article" date="2023" name="IMA Fungus">
        <title>Comparative genomic study of the Penicillium genus elucidates a diverse pangenome and 15 lateral gene transfer events.</title>
        <authorList>
            <person name="Petersen C."/>
            <person name="Sorensen T."/>
            <person name="Nielsen M.R."/>
            <person name="Sondergaard T.E."/>
            <person name="Sorensen J.L."/>
            <person name="Fitzpatrick D.A."/>
            <person name="Frisvad J.C."/>
            <person name="Nielsen K.L."/>
        </authorList>
    </citation>
    <scope>NUCLEOTIDE SEQUENCE</scope>
    <source>
        <strain evidence="11">IBT 21917</strain>
    </source>
</reference>
<dbReference type="Proteomes" id="UP001146351">
    <property type="component" value="Unassembled WGS sequence"/>
</dbReference>
<dbReference type="AlphaFoldDB" id="A0A9W9LGZ9"/>
<comment type="catalytic activity">
    <reaction evidence="9">
        <text>(1S,2R)-1-C-(indol-3-yl)glycerol 3-phosphate + L-serine = D-glyceraldehyde 3-phosphate + L-tryptophan + H2O</text>
        <dbReference type="Rhea" id="RHEA:10532"/>
        <dbReference type="ChEBI" id="CHEBI:15377"/>
        <dbReference type="ChEBI" id="CHEBI:33384"/>
        <dbReference type="ChEBI" id="CHEBI:57912"/>
        <dbReference type="ChEBI" id="CHEBI:58866"/>
        <dbReference type="ChEBI" id="CHEBI:59776"/>
        <dbReference type="EC" id="4.2.1.20"/>
    </reaction>
</comment>
<comment type="pathway">
    <text evidence="2">Amino-acid biosynthesis; L-tryptophan biosynthesis; L-tryptophan from chorismate: step 5/5.</text>
</comment>
<reference evidence="11" key="1">
    <citation type="submission" date="2022-11" db="EMBL/GenBank/DDBJ databases">
        <authorList>
            <person name="Petersen C."/>
        </authorList>
    </citation>
    <scope>NUCLEOTIDE SEQUENCE</scope>
    <source>
        <strain evidence="11">IBT 21917</strain>
    </source>
</reference>
<protein>
    <recommendedName>
        <fullName evidence="3">tryptophan synthase</fullName>
        <ecNumber evidence="3">4.2.1.20</ecNumber>
    </recommendedName>
</protein>
<dbReference type="Gene3D" id="3.40.50.1100">
    <property type="match status" value="2"/>
</dbReference>
<dbReference type="SUPFAM" id="SSF53686">
    <property type="entry name" value="Tryptophan synthase beta subunit-like PLP-dependent enzymes"/>
    <property type="match status" value="1"/>
</dbReference>
<keyword evidence="5" id="KW-0822">Tryptophan biosynthesis</keyword>
<evidence type="ECO:0000256" key="2">
    <source>
        <dbReference type="ARBA" id="ARBA00004733"/>
    </source>
</evidence>
<dbReference type="InterPro" id="IPR023026">
    <property type="entry name" value="Trp_synth_beta/beta-like"/>
</dbReference>
<comment type="cofactor">
    <cofactor evidence="1">
        <name>pyridoxal 5'-phosphate</name>
        <dbReference type="ChEBI" id="CHEBI:597326"/>
    </cofactor>
</comment>
<evidence type="ECO:0000313" key="12">
    <source>
        <dbReference type="Proteomes" id="UP001146351"/>
    </source>
</evidence>
<evidence type="ECO:0000256" key="6">
    <source>
        <dbReference type="ARBA" id="ARBA00022898"/>
    </source>
</evidence>
<evidence type="ECO:0000313" key="11">
    <source>
        <dbReference type="EMBL" id="KAJ5155698.1"/>
    </source>
</evidence>
<organism evidence="11 12">
    <name type="scientific">Penicillium capsulatum</name>
    <dbReference type="NCBI Taxonomy" id="69766"/>
    <lineage>
        <taxon>Eukaryota</taxon>
        <taxon>Fungi</taxon>
        <taxon>Dikarya</taxon>
        <taxon>Ascomycota</taxon>
        <taxon>Pezizomycotina</taxon>
        <taxon>Eurotiomycetes</taxon>
        <taxon>Eurotiomycetidae</taxon>
        <taxon>Eurotiales</taxon>
        <taxon>Aspergillaceae</taxon>
        <taxon>Penicillium</taxon>
    </lineage>
</organism>
<feature type="domain" description="Tryptophan synthase beta chain-like PALP" evidence="10">
    <location>
        <begin position="63"/>
        <end position="376"/>
    </location>
</feature>
<dbReference type="InterPro" id="IPR001926">
    <property type="entry name" value="TrpB-like_PALP"/>
</dbReference>
<dbReference type="OrthoDB" id="4296777at2759"/>
<gene>
    <name evidence="11" type="ORF">N7492_008501</name>
</gene>
<evidence type="ECO:0000256" key="8">
    <source>
        <dbReference type="ARBA" id="ARBA00023239"/>
    </source>
</evidence>
<dbReference type="InterPro" id="IPR036052">
    <property type="entry name" value="TrpB-like_PALP_sf"/>
</dbReference>
<dbReference type="EC" id="4.2.1.20" evidence="3"/>